<dbReference type="GO" id="GO:0005975">
    <property type="term" value="P:carbohydrate metabolic process"/>
    <property type="evidence" value="ECO:0007669"/>
    <property type="project" value="InterPro"/>
</dbReference>
<dbReference type="InterPro" id="IPR038901">
    <property type="entry name" value="HEXDC-like"/>
</dbReference>
<name>A0A9P0AMF1_BEMTA</name>
<keyword evidence="4" id="KW-0378">Hydrolase</keyword>
<comment type="catalytic activity">
    <reaction evidence="1">
        <text>Hydrolysis of terminal non-reducing N-acetyl-D-hexosamine residues in N-acetyl-beta-D-hexosaminides.</text>
        <dbReference type="EC" id="3.2.1.52"/>
    </reaction>
</comment>
<dbReference type="EMBL" id="OU963869">
    <property type="protein sequence ID" value="CAH0394456.1"/>
    <property type="molecule type" value="Genomic_DNA"/>
</dbReference>
<dbReference type="InterPro" id="IPR017853">
    <property type="entry name" value="GH"/>
</dbReference>
<dbReference type="Gene3D" id="3.20.20.80">
    <property type="entry name" value="Glycosidases"/>
    <property type="match status" value="1"/>
</dbReference>
<evidence type="ECO:0000313" key="6">
    <source>
        <dbReference type="EMBL" id="CAH0394456.1"/>
    </source>
</evidence>
<evidence type="ECO:0000256" key="4">
    <source>
        <dbReference type="ARBA" id="ARBA00022801"/>
    </source>
</evidence>
<keyword evidence="7" id="KW-1185">Reference proteome</keyword>
<evidence type="ECO:0000256" key="1">
    <source>
        <dbReference type="ARBA" id="ARBA00001231"/>
    </source>
</evidence>
<proteinExistence type="inferred from homology"/>
<accession>A0A9P0AMF1</accession>
<organism evidence="6 7">
    <name type="scientific">Bemisia tabaci</name>
    <name type="common">Sweetpotato whitefly</name>
    <name type="synonym">Aleurodes tabaci</name>
    <dbReference type="NCBI Taxonomy" id="7038"/>
    <lineage>
        <taxon>Eukaryota</taxon>
        <taxon>Metazoa</taxon>
        <taxon>Ecdysozoa</taxon>
        <taxon>Arthropoda</taxon>
        <taxon>Hexapoda</taxon>
        <taxon>Insecta</taxon>
        <taxon>Pterygota</taxon>
        <taxon>Neoptera</taxon>
        <taxon>Paraneoptera</taxon>
        <taxon>Hemiptera</taxon>
        <taxon>Sternorrhyncha</taxon>
        <taxon>Aleyrodoidea</taxon>
        <taxon>Aleyrodidae</taxon>
        <taxon>Aleyrodinae</taxon>
        <taxon>Bemisia</taxon>
    </lineage>
</organism>
<evidence type="ECO:0000259" key="5">
    <source>
        <dbReference type="Pfam" id="PF00728"/>
    </source>
</evidence>
<evidence type="ECO:0000313" key="7">
    <source>
        <dbReference type="Proteomes" id="UP001152759"/>
    </source>
</evidence>
<dbReference type="GO" id="GO:0004563">
    <property type="term" value="F:beta-N-acetylhexosaminidase activity"/>
    <property type="evidence" value="ECO:0007669"/>
    <property type="project" value="UniProtKB-EC"/>
</dbReference>
<evidence type="ECO:0000256" key="3">
    <source>
        <dbReference type="ARBA" id="ARBA00012663"/>
    </source>
</evidence>
<dbReference type="SUPFAM" id="SSF51445">
    <property type="entry name" value="(Trans)glycosidases"/>
    <property type="match status" value="1"/>
</dbReference>
<dbReference type="Pfam" id="PF00728">
    <property type="entry name" value="Glyco_hydro_20"/>
    <property type="match status" value="1"/>
</dbReference>
<reference evidence="6" key="1">
    <citation type="submission" date="2021-12" db="EMBL/GenBank/DDBJ databases">
        <authorList>
            <person name="King R."/>
        </authorList>
    </citation>
    <scope>NUCLEOTIDE SEQUENCE</scope>
</reference>
<dbReference type="AlphaFoldDB" id="A0A9P0AMF1"/>
<sequence>MMSLAIDTHRLVHLDLKSAPIQLSYLEKLIPLLAQFGATGLLIEWEDTFPYSGALVDIGSRNSVTNTYTSDEISRILHLAQTSSLIVIPLVQTIGHLEFVLKHPRWRHLREVARYPSCLCPSKTPAAVDLVTAMIDQVIQMHPNLTTLHIGADEVWSMGQCDLCSKQSKHRLFLDHIKSVVTHVRNKHPSIISLVMWDDMLRSIDIELLREYNFWDFVEPMIWHYQPAEFFQLNSDLWKKYSVVFKKVWVASAFKGATGSCQILPVISHHISNHEKWSMVLADPEFKMKFLGIALTGWSRFDHFAILCELLPVAIPSLALCLRTWIESFSLETHRSVSLALGYSSELIPLDPFPRPQHVAENLNFPSWQILTGVGWFANFRSKYYNTINSDHFASWLNPWQRKNNHLNPMQTDSLVKALHGLKEEIQLIITFLKPHLLEVYHRATVEEWLGSIIEPICDNLAKILESLPSNLEL</sequence>
<dbReference type="EC" id="3.2.1.52" evidence="3"/>
<dbReference type="InterPro" id="IPR015883">
    <property type="entry name" value="Glyco_hydro_20_cat"/>
</dbReference>
<evidence type="ECO:0000256" key="2">
    <source>
        <dbReference type="ARBA" id="ARBA00006285"/>
    </source>
</evidence>
<gene>
    <name evidence="6" type="ORF">BEMITA_LOCUS12752</name>
</gene>
<protein>
    <recommendedName>
        <fullName evidence="3">beta-N-acetylhexosaminidase</fullName>
        <ecNumber evidence="3">3.2.1.52</ecNumber>
    </recommendedName>
</protein>
<feature type="domain" description="Glycoside hydrolase family 20 catalytic" evidence="5">
    <location>
        <begin position="46"/>
        <end position="205"/>
    </location>
</feature>
<dbReference type="PANTHER" id="PTHR21040:SF8">
    <property type="entry name" value="BCDNA.GH04120"/>
    <property type="match status" value="1"/>
</dbReference>
<dbReference type="Proteomes" id="UP001152759">
    <property type="component" value="Chromosome 8"/>
</dbReference>
<dbReference type="PANTHER" id="PTHR21040">
    <property type="entry name" value="BCDNA.GH04120"/>
    <property type="match status" value="1"/>
</dbReference>
<dbReference type="CDD" id="cd06565">
    <property type="entry name" value="GH20_GcnA-like"/>
    <property type="match status" value="1"/>
</dbReference>
<comment type="similarity">
    <text evidence="2">Belongs to the glycosyl hydrolase 20 family.</text>
</comment>